<name>A0AAD8SEM1_LOLMU</name>
<gene>
    <name evidence="1" type="ORF">QYE76_068515</name>
</gene>
<comment type="caution">
    <text evidence="1">The sequence shown here is derived from an EMBL/GenBank/DDBJ whole genome shotgun (WGS) entry which is preliminary data.</text>
</comment>
<dbReference type="InterPro" id="IPR006502">
    <property type="entry name" value="PDDEXK-like"/>
</dbReference>
<dbReference type="Proteomes" id="UP001231189">
    <property type="component" value="Unassembled WGS sequence"/>
</dbReference>
<keyword evidence="2" id="KW-1185">Reference proteome</keyword>
<dbReference type="EMBL" id="JAUUTY010000004">
    <property type="protein sequence ID" value="KAK1650710.1"/>
    <property type="molecule type" value="Genomic_DNA"/>
</dbReference>
<sequence length="93" mass="10098">MVARPEHLKRVVKLAASAARRSLKRSGLSVPPWRKRRFMMAKWLGPYKRTVNSVPASAGTALASSGMAGICRTIVGFLPPPAVVATSSDWHWG</sequence>
<evidence type="ECO:0000313" key="1">
    <source>
        <dbReference type="EMBL" id="KAK1650710.1"/>
    </source>
</evidence>
<dbReference type="PANTHER" id="PTHR31579">
    <property type="entry name" value="OS03G0796600 PROTEIN"/>
    <property type="match status" value="1"/>
</dbReference>
<organism evidence="1 2">
    <name type="scientific">Lolium multiflorum</name>
    <name type="common">Italian ryegrass</name>
    <name type="synonym">Lolium perenne subsp. multiflorum</name>
    <dbReference type="NCBI Taxonomy" id="4521"/>
    <lineage>
        <taxon>Eukaryota</taxon>
        <taxon>Viridiplantae</taxon>
        <taxon>Streptophyta</taxon>
        <taxon>Embryophyta</taxon>
        <taxon>Tracheophyta</taxon>
        <taxon>Spermatophyta</taxon>
        <taxon>Magnoliopsida</taxon>
        <taxon>Liliopsida</taxon>
        <taxon>Poales</taxon>
        <taxon>Poaceae</taxon>
        <taxon>BOP clade</taxon>
        <taxon>Pooideae</taxon>
        <taxon>Poodae</taxon>
        <taxon>Poeae</taxon>
        <taxon>Poeae Chloroplast Group 2 (Poeae type)</taxon>
        <taxon>Loliodinae</taxon>
        <taxon>Loliinae</taxon>
        <taxon>Lolium</taxon>
    </lineage>
</organism>
<proteinExistence type="predicted"/>
<accession>A0AAD8SEM1</accession>
<reference evidence="1" key="1">
    <citation type="submission" date="2023-07" db="EMBL/GenBank/DDBJ databases">
        <title>A chromosome-level genome assembly of Lolium multiflorum.</title>
        <authorList>
            <person name="Chen Y."/>
            <person name="Copetti D."/>
            <person name="Kolliker R."/>
            <person name="Studer B."/>
        </authorList>
    </citation>
    <scope>NUCLEOTIDE SEQUENCE</scope>
    <source>
        <strain evidence="1">02402/16</strain>
        <tissue evidence="1">Leaf</tissue>
    </source>
</reference>
<dbReference type="Pfam" id="PF04720">
    <property type="entry name" value="PDDEXK_6"/>
    <property type="match status" value="1"/>
</dbReference>
<evidence type="ECO:0000313" key="2">
    <source>
        <dbReference type="Proteomes" id="UP001231189"/>
    </source>
</evidence>
<protein>
    <submittedName>
        <fullName evidence="1">Uncharacterized protein</fullName>
    </submittedName>
</protein>
<dbReference type="AlphaFoldDB" id="A0AAD8SEM1"/>
<dbReference type="PANTHER" id="PTHR31579:SF90">
    <property type="entry name" value="OS11G0437600 PROTEIN"/>
    <property type="match status" value="1"/>
</dbReference>